<dbReference type="InterPro" id="IPR050256">
    <property type="entry name" value="Glycosyltransferase_2"/>
</dbReference>
<dbReference type="OrthoDB" id="9811884at2"/>
<keyword evidence="7 9" id="KW-0472">Membrane</keyword>
<dbReference type="InterPro" id="IPR001173">
    <property type="entry name" value="Glyco_trans_2-like"/>
</dbReference>
<dbReference type="GO" id="GO:0016757">
    <property type="term" value="F:glycosyltransferase activity"/>
    <property type="evidence" value="ECO:0007669"/>
    <property type="project" value="UniProtKB-KW"/>
</dbReference>
<reference evidence="11 12" key="1">
    <citation type="submission" date="2019-02" db="EMBL/GenBank/DDBJ databases">
        <title>Genomic Encyclopedia of Type Strains, Phase IV (KMG-IV): sequencing the most valuable type-strain genomes for metagenomic binning, comparative biology and taxonomic classification.</title>
        <authorList>
            <person name="Goeker M."/>
        </authorList>
    </citation>
    <scope>NUCLEOTIDE SEQUENCE [LARGE SCALE GENOMIC DNA]</scope>
    <source>
        <strain evidence="11 12">K24</strain>
    </source>
</reference>
<dbReference type="GO" id="GO:0005886">
    <property type="term" value="C:plasma membrane"/>
    <property type="evidence" value="ECO:0007669"/>
    <property type="project" value="UniProtKB-SubCell"/>
</dbReference>
<feature type="domain" description="Glycosyltransferase 2-like" evidence="10">
    <location>
        <begin position="17"/>
        <end position="177"/>
    </location>
</feature>
<dbReference type="Gene3D" id="3.90.550.10">
    <property type="entry name" value="Spore Coat Polysaccharide Biosynthesis Protein SpsA, Chain A"/>
    <property type="match status" value="1"/>
</dbReference>
<dbReference type="PANTHER" id="PTHR48090:SF1">
    <property type="entry name" value="PROPHAGE BACTOPRENOL GLUCOSYL TRANSFERASE HOMOLOG"/>
    <property type="match status" value="1"/>
</dbReference>
<dbReference type="Pfam" id="PF00535">
    <property type="entry name" value="Glycos_transf_2"/>
    <property type="match status" value="1"/>
</dbReference>
<feature type="transmembrane region" description="Helical" evidence="9">
    <location>
        <begin position="241"/>
        <end position="266"/>
    </location>
</feature>
<dbReference type="SUPFAM" id="SSF53448">
    <property type="entry name" value="Nucleotide-diphospho-sugar transferases"/>
    <property type="match status" value="1"/>
</dbReference>
<feature type="transmembrane region" description="Helical" evidence="9">
    <location>
        <begin position="272"/>
        <end position="299"/>
    </location>
</feature>
<dbReference type="Proteomes" id="UP000292445">
    <property type="component" value="Unassembled WGS sequence"/>
</dbReference>
<keyword evidence="5 9" id="KW-0812">Transmembrane</keyword>
<keyword evidence="2" id="KW-1003">Cell membrane</keyword>
<dbReference type="AlphaFoldDB" id="A0A4Q7NNJ6"/>
<evidence type="ECO:0000256" key="9">
    <source>
        <dbReference type="SAM" id="Phobius"/>
    </source>
</evidence>
<protein>
    <submittedName>
        <fullName evidence="11">Glycosyltransferase involved in cell wall biosynthesis</fullName>
    </submittedName>
</protein>
<evidence type="ECO:0000313" key="12">
    <source>
        <dbReference type="Proteomes" id="UP000292445"/>
    </source>
</evidence>
<evidence type="ECO:0000256" key="7">
    <source>
        <dbReference type="ARBA" id="ARBA00023136"/>
    </source>
</evidence>
<comment type="similarity">
    <text evidence="8">Belongs to the glycosyltransferase 2 family. GtrB subfamily.</text>
</comment>
<sequence>MSSVSSPAAVPTPPVLTIIIPVFNELAVLPVCLARLRSVLEVLAVSYELLFVDDGSKDGTAAYLDRTAMALGAMRVIHLSRNFGKEAAMTAGLDHAHGEAVIILDADLQDPPELIPDMVKAWKEGADVVVMRRRTRMGDTWLKRVSAHIYYRILNRLSEVEIPPDTGDFRLLSRRAVVAMRKIPERGRYMKGLFAWIGMPTTTILYDRAPRVAGRSKWGLHNLAKLGFDGITSFSLSPLRIASITGTIILAIGCALGLLVVARILLYDESMSVPLALVALVTFLAGLQLSTIGVLGAYVGRIHTEIKQRPVYLVQDIVERQTDTQPSPRPN</sequence>
<gene>
    <name evidence="11" type="ORF">EV675_2625</name>
</gene>
<comment type="caution">
    <text evidence="11">The sequence shown here is derived from an EMBL/GenBank/DDBJ whole genome shotgun (WGS) entry which is preliminary data.</text>
</comment>
<dbReference type="PANTHER" id="PTHR48090">
    <property type="entry name" value="UNDECAPRENYL-PHOSPHATE 4-DEOXY-4-FORMAMIDO-L-ARABINOSE TRANSFERASE-RELATED"/>
    <property type="match status" value="1"/>
</dbReference>
<evidence type="ECO:0000259" key="10">
    <source>
        <dbReference type="Pfam" id="PF00535"/>
    </source>
</evidence>
<dbReference type="InterPro" id="IPR029044">
    <property type="entry name" value="Nucleotide-diphossugar_trans"/>
</dbReference>
<accession>A0A4Q7NNJ6</accession>
<name>A0A4Q7NNJ6_9BURK</name>
<evidence type="ECO:0000256" key="6">
    <source>
        <dbReference type="ARBA" id="ARBA00022989"/>
    </source>
</evidence>
<keyword evidence="4 11" id="KW-0808">Transferase</keyword>
<dbReference type="CDD" id="cd04187">
    <property type="entry name" value="DPM1_like_bac"/>
    <property type="match status" value="1"/>
</dbReference>
<evidence type="ECO:0000256" key="8">
    <source>
        <dbReference type="ARBA" id="ARBA00038152"/>
    </source>
</evidence>
<evidence type="ECO:0000256" key="5">
    <source>
        <dbReference type="ARBA" id="ARBA00022692"/>
    </source>
</evidence>
<keyword evidence="12" id="KW-1185">Reference proteome</keyword>
<feature type="transmembrane region" description="Helical" evidence="9">
    <location>
        <begin position="15"/>
        <end position="36"/>
    </location>
</feature>
<comment type="subcellular location">
    <subcellularLocation>
        <location evidence="1">Cell membrane</location>
        <topology evidence="1">Multi-pass membrane protein</topology>
    </subcellularLocation>
</comment>
<evidence type="ECO:0000256" key="1">
    <source>
        <dbReference type="ARBA" id="ARBA00004651"/>
    </source>
</evidence>
<evidence type="ECO:0000256" key="2">
    <source>
        <dbReference type="ARBA" id="ARBA00022475"/>
    </source>
</evidence>
<dbReference type="FunFam" id="3.90.550.10:FF:000079">
    <property type="entry name" value="Probable glycosyl transferase"/>
    <property type="match status" value="1"/>
</dbReference>
<evidence type="ECO:0000256" key="4">
    <source>
        <dbReference type="ARBA" id="ARBA00022679"/>
    </source>
</evidence>
<keyword evidence="6 9" id="KW-1133">Transmembrane helix</keyword>
<dbReference type="EMBL" id="SGXC01000001">
    <property type="protein sequence ID" value="RZS86578.1"/>
    <property type="molecule type" value="Genomic_DNA"/>
</dbReference>
<organism evidence="11 12">
    <name type="scientific">Pigmentiphaga kullae</name>
    <dbReference type="NCBI Taxonomy" id="151784"/>
    <lineage>
        <taxon>Bacteria</taxon>
        <taxon>Pseudomonadati</taxon>
        <taxon>Pseudomonadota</taxon>
        <taxon>Betaproteobacteria</taxon>
        <taxon>Burkholderiales</taxon>
        <taxon>Alcaligenaceae</taxon>
        <taxon>Pigmentiphaga</taxon>
    </lineage>
</organism>
<keyword evidence="3" id="KW-0328">Glycosyltransferase</keyword>
<evidence type="ECO:0000313" key="11">
    <source>
        <dbReference type="EMBL" id="RZS86578.1"/>
    </source>
</evidence>
<proteinExistence type="inferred from homology"/>
<evidence type="ECO:0000256" key="3">
    <source>
        <dbReference type="ARBA" id="ARBA00022676"/>
    </source>
</evidence>